<evidence type="ECO:0000313" key="5">
    <source>
        <dbReference type="EMBL" id="EMF13076.1"/>
    </source>
</evidence>
<dbReference type="OMA" id="ADYGSCD"/>
<keyword evidence="2" id="KW-0560">Oxidoreductase</keyword>
<feature type="compositionally biased region" description="Low complexity" evidence="3">
    <location>
        <begin position="233"/>
        <end position="242"/>
    </location>
</feature>
<dbReference type="Pfam" id="PF05368">
    <property type="entry name" value="NmrA"/>
    <property type="match status" value="1"/>
</dbReference>
<dbReference type="InterPro" id="IPR045312">
    <property type="entry name" value="PCBER-like"/>
</dbReference>
<dbReference type="GeneID" id="27902073"/>
<keyword evidence="6" id="KW-1185">Reference proteome</keyword>
<dbReference type="GO" id="GO:0016491">
    <property type="term" value="F:oxidoreductase activity"/>
    <property type="evidence" value="ECO:0007669"/>
    <property type="project" value="UniProtKB-KW"/>
</dbReference>
<evidence type="ECO:0000256" key="2">
    <source>
        <dbReference type="ARBA" id="ARBA00023002"/>
    </source>
</evidence>
<dbReference type="Proteomes" id="UP000016931">
    <property type="component" value="Unassembled WGS sequence"/>
</dbReference>
<dbReference type="InterPro" id="IPR008030">
    <property type="entry name" value="NmrA-like"/>
</dbReference>
<organism evidence="5 6">
    <name type="scientific">Sphaerulina musiva (strain SO2202)</name>
    <name type="common">Poplar stem canker fungus</name>
    <name type="synonym">Septoria musiva</name>
    <dbReference type="NCBI Taxonomy" id="692275"/>
    <lineage>
        <taxon>Eukaryota</taxon>
        <taxon>Fungi</taxon>
        <taxon>Dikarya</taxon>
        <taxon>Ascomycota</taxon>
        <taxon>Pezizomycotina</taxon>
        <taxon>Dothideomycetes</taxon>
        <taxon>Dothideomycetidae</taxon>
        <taxon>Mycosphaerellales</taxon>
        <taxon>Mycosphaerellaceae</taxon>
        <taxon>Sphaerulina</taxon>
    </lineage>
</organism>
<dbReference type="STRING" id="692275.M3BYE1"/>
<evidence type="ECO:0000259" key="4">
    <source>
        <dbReference type="Pfam" id="PF05368"/>
    </source>
</evidence>
<gene>
    <name evidence="5" type="ORF">SEPMUDRAFT_148447</name>
</gene>
<dbReference type="eggNOG" id="ENOG502SHHA">
    <property type="taxonomic scope" value="Eukaryota"/>
</dbReference>
<feature type="domain" description="NmrA-like" evidence="4">
    <location>
        <begin position="4"/>
        <end position="132"/>
    </location>
</feature>
<dbReference type="Gene3D" id="3.40.50.720">
    <property type="entry name" value="NAD(P)-binding Rossmann-like Domain"/>
    <property type="match status" value="1"/>
</dbReference>
<dbReference type="OrthoDB" id="9984533at2759"/>
<dbReference type="Gene3D" id="3.90.25.10">
    <property type="entry name" value="UDP-galactose 4-epimerase, domain 1"/>
    <property type="match status" value="1"/>
</dbReference>
<dbReference type="AlphaFoldDB" id="M3BYE1"/>
<dbReference type="InterPro" id="IPR051609">
    <property type="entry name" value="NmrA/Isoflavone_reductase-like"/>
</dbReference>
<dbReference type="RefSeq" id="XP_016761197.1">
    <property type="nucleotide sequence ID" value="XM_016904936.1"/>
</dbReference>
<reference evidence="5 6" key="1">
    <citation type="journal article" date="2012" name="PLoS Pathog.">
        <title>Diverse lifestyles and strategies of plant pathogenesis encoded in the genomes of eighteen Dothideomycetes fungi.</title>
        <authorList>
            <person name="Ohm R.A."/>
            <person name="Feau N."/>
            <person name="Henrissat B."/>
            <person name="Schoch C.L."/>
            <person name="Horwitz B.A."/>
            <person name="Barry K.W."/>
            <person name="Condon B.J."/>
            <person name="Copeland A.C."/>
            <person name="Dhillon B."/>
            <person name="Glaser F."/>
            <person name="Hesse C.N."/>
            <person name="Kosti I."/>
            <person name="LaButti K."/>
            <person name="Lindquist E.A."/>
            <person name="Lucas S."/>
            <person name="Salamov A.A."/>
            <person name="Bradshaw R.E."/>
            <person name="Ciuffetti L."/>
            <person name="Hamelin R.C."/>
            <person name="Kema G.H.J."/>
            <person name="Lawrence C."/>
            <person name="Scott J.A."/>
            <person name="Spatafora J.W."/>
            <person name="Turgeon B.G."/>
            <person name="de Wit P.J.G.M."/>
            <person name="Zhong S."/>
            <person name="Goodwin S.B."/>
            <person name="Grigoriev I.V."/>
        </authorList>
    </citation>
    <scope>NUCLEOTIDE SEQUENCE [LARGE SCALE GENOMIC DNA]</scope>
    <source>
        <strain evidence="5 6">SO2202</strain>
    </source>
</reference>
<dbReference type="SUPFAM" id="SSF51735">
    <property type="entry name" value="NAD(P)-binding Rossmann-fold domains"/>
    <property type="match status" value="1"/>
</dbReference>
<feature type="region of interest" description="Disordered" evidence="3">
    <location>
        <begin position="230"/>
        <end position="250"/>
    </location>
</feature>
<dbReference type="PANTHER" id="PTHR47706:SF9">
    <property type="entry name" value="NMRA-LIKE DOMAIN-CONTAINING PROTEIN-RELATED"/>
    <property type="match status" value="1"/>
</dbReference>
<proteinExistence type="predicted"/>
<name>M3BYE1_SPHMS</name>
<protein>
    <submittedName>
        <fullName evidence="5">NmrA-like family protein</fullName>
    </submittedName>
</protein>
<dbReference type="EMBL" id="KB456263">
    <property type="protein sequence ID" value="EMF13076.1"/>
    <property type="molecule type" value="Genomic_DNA"/>
</dbReference>
<keyword evidence="1" id="KW-0521">NADP</keyword>
<dbReference type="PANTHER" id="PTHR47706">
    <property type="entry name" value="NMRA-LIKE FAMILY PROTEIN"/>
    <property type="match status" value="1"/>
</dbReference>
<evidence type="ECO:0000256" key="1">
    <source>
        <dbReference type="ARBA" id="ARBA00022857"/>
    </source>
</evidence>
<accession>M3BYE1</accession>
<dbReference type="HOGENOM" id="CLU_044876_3_3_1"/>
<dbReference type="CDD" id="cd05259">
    <property type="entry name" value="PCBER_SDR_a"/>
    <property type="match status" value="1"/>
</dbReference>
<dbReference type="InterPro" id="IPR036291">
    <property type="entry name" value="NAD(P)-bd_dom_sf"/>
</dbReference>
<sequence>MSIKSVVLLGADGNLGPSIYAALQKNDFDITVLKRKSSKSKTTYPKQVSVSDEFPVDELVPVLQGHDAVIVTIRGSDPALQNRIADAAARAGIKRFIPADFGSVDSSSPLTQDLVPLYRLKTSIREHLISLASSSQQSKQQQNSLHEFTWTSLVCGHFFDWSLEFLHIDLANRHMEILDDGNTTWSASTLDQIALATVGVLQRPEETRNRMLYIQSFCVSQNEVLRAFERATSSSSGSSSGDGNDEGGEKKWKVTKLDSKVYREEKVKKRDEGDKQAIEDLVWLLGALDANWEDRKDFAMKDLGLENEDLDEVVRKIVEKQERE</sequence>
<evidence type="ECO:0000313" key="6">
    <source>
        <dbReference type="Proteomes" id="UP000016931"/>
    </source>
</evidence>
<evidence type="ECO:0000256" key="3">
    <source>
        <dbReference type="SAM" id="MobiDB-lite"/>
    </source>
</evidence>